<feature type="compositionally biased region" description="Polar residues" evidence="2">
    <location>
        <begin position="157"/>
        <end position="169"/>
    </location>
</feature>
<evidence type="ECO:0000313" key="5">
    <source>
        <dbReference type="Proteomes" id="UP000703661"/>
    </source>
</evidence>
<feature type="compositionally biased region" description="Low complexity" evidence="2">
    <location>
        <begin position="322"/>
        <end position="335"/>
    </location>
</feature>
<evidence type="ECO:0000256" key="2">
    <source>
        <dbReference type="SAM" id="MobiDB-lite"/>
    </source>
</evidence>
<dbReference type="InterPro" id="IPR023393">
    <property type="entry name" value="START-like_dom_sf"/>
</dbReference>
<dbReference type="Proteomes" id="UP000703661">
    <property type="component" value="Unassembled WGS sequence"/>
</dbReference>
<dbReference type="Gene3D" id="3.15.10.20">
    <property type="entry name" value="Activator of Hsp90 ATPase Aha1, N-terminal domain"/>
    <property type="match status" value="1"/>
</dbReference>
<dbReference type="AlphaFoldDB" id="A0A9P6T242"/>
<feature type="compositionally biased region" description="Basic residues" evidence="2">
    <location>
        <begin position="339"/>
        <end position="349"/>
    </location>
</feature>
<evidence type="ECO:0000259" key="3">
    <source>
        <dbReference type="SMART" id="SM01000"/>
    </source>
</evidence>
<dbReference type="InterPro" id="IPR015310">
    <property type="entry name" value="AHSA1-like_N"/>
</dbReference>
<keyword evidence="5" id="KW-1185">Reference proteome</keyword>
<dbReference type="CDD" id="cd08892">
    <property type="entry name" value="SRPBCC_Aha1"/>
    <property type="match status" value="1"/>
</dbReference>
<dbReference type="Gene3D" id="3.30.530.20">
    <property type="match status" value="1"/>
</dbReference>
<accession>A0A9P6T242</accession>
<sequence length="421" mass="45579">MSKDMKNVNNWHWVDKNCINWAKSYFETELKDISAEANGSSVKTLAVTSVTGDADVNQRKGKIITIFDVAITLTFEGTTADGTAVTGKIDIPEVAHDTDIDDYVFDVVIDSDSSAKQPVRDLIRKNLAPILRKKLAAFADDLIKVHGKDVQVDSDFSKPSTPVSVSSGRSTPAPSAAKATTSGGVVNTTVLEESIEMQASAHDIYDVLLNQAKVAAWTRSGSSTIEAKVGAKFSFFGGNVSGEIKELVEDKKIVQSWRLGSWPAGHFSTVTMDISQGSNSTTIKFKQEGVPVGEQEITRQNWTHYYWTEIKRTFGYVGLSSSSSSHSMSNSAPSPSDKKKQKRRRRVAQKKNGGGGGAVGLYAGAGLAHDEEEQSPKKQIKLAKLKDLLPTPSITAAIPPNDAPLIPVLTLEDRKLPNSQR</sequence>
<dbReference type="PANTHER" id="PTHR13009:SF22">
    <property type="entry name" value="LD43819P"/>
    <property type="match status" value="1"/>
</dbReference>
<dbReference type="Pfam" id="PF08327">
    <property type="entry name" value="AHSA1"/>
    <property type="match status" value="1"/>
</dbReference>
<dbReference type="GO" id="GO:0051087">
    <property type="term" value="F:protein-folding chaperone binding"/>
    <property type="evidence" value="ECO:0007669"/>
    <property type="project" value="InterPro"/>
</dbReference>
<protein>
    <recommendedName>
        <fullName evidence="3">Activator of Hsp90 ATPase AHSA1-like N-terminal domain-containing protein</fullName>
    </recommendedName>
</protein>
<comment type="caution">
    <text evidence="4">The sequence shown here is derived from an EMBL/GenBank/DDBJ whole genome shotgun (WGS) entry which is preliminary data.</text>
</comment>
<dbReference type="SUPFAM" id="SSF55961">
    <property type="entry name" value="Bet v1-like"/>
    <property type="match status" value="1"/>
</dbReference>
<dbReference type="GO" id="GO:0001671">
    <property type="term" value="F:ATPase activator activity"/>
    <property type="evidence" value="ECO:0007669"/>
    <property type="project" value="InterPro"/>
</dbReference>
<name>A0A9P6T242_9FUNG</name>
<dbReference type="GO" id="GO:0005829">
    <property type="term" value="C:cytosol"/>
    <property type="evidence" value="ECO:0007669"/>
    <property type="project" value="TreeGrafter"/>
</dbReference>
<feature type="compositionally biased region" description="Low complexity" evidence="2">
    <location>
        <begin position="170"/>
        <end position="181"/>
    </location>
</feature>
<organism evidence="4 5">
    <name type="scientific">Entomortierella chlamydospora</name>
    <dbReference type="NCBI Taxonomy" id="101097"/>
    <lineage>
        <taxon>Eukaryota</taxon>
        <taxon>Fungi</taxon>
        <taxon>Fungi incertae sedis</taxon>
        <taxon>Mucoromycota</taxon>
        <taxon>Mortierellomycotina</taxon>
        <taxon>Mortierellomycetes</taxon>
        <taxon>Mortierellales</taxon>
        <taxon>Mortierellaceae</taxon>
        <taxon>Entomortierella</taxon>
    </lineage>
</organism>
<dbReference type="PANTHER" id="PTHR13009">
    <property type="entry name" value="HEAT SHOCK PROTEIN 90 HSP90 CO-CHAPERONE AHA-1"/>
    <property type="match status" value="1"/>
</dbReference>
<comment type="similarity">
    <text evidence="1">Belongs to the AHA1 family.</text>
</comment>
<feature type="domain" description="Activator of Hsp90 ATPase AHSA1-like N-terminal" evidence="3">
    <location>
        <begin position="15"/>
        <end position="148"/>
    </location>
</feature>
<dbReference type="InterPro" id="IPR036338">
    <property type="entry name" value="Aha1"/>
</dbReference>
<evidence type="ECO:0000313" key="4">
    <source>
        <dbReference type="EMBL" id="KAG0019443.1"/>
    </source>
</evidence>
<proteinExistence type="inferred from homology"/>
<dbReference type="Pfam" id="PF09229">
    <property type="entry name" value="Aha1_N"/>
    <property type="match status" value="1"/>
</dbReference>
<dbReference type="GO" id="GO:0006457">
    <property type="term" value="P:protein folding"/>
    <property type="evidence" value="ECO:0007669"/>
    <property type="project" value="TreeGrafter"/>
</dbReference>
<dbReference type="EMBL" id="JAAAID010000286">
    <property type="protein sequence ID" value="KAG0019443.1"/>
    <property type="molecule type" value="Genomic_DNA"/>
</dbReference>
<feature type="region of interest" description="Disordered" evidence="2">
    <location>
        <begin position="152"/>
        <end position="181"/>
    </location>
</feature>
<gene>
    <name evidence="4" type="ORF">BGZ80_005808</name>
</gene>
<reference evidence="4" key="1">
    <citation type="journal article" date="2020" name="Fungal Divers.">
        <title>Resolving the Mortierellaceae phylogeny through synthesis of multi-gene phylogenetics and phylogenomics.</title>
        <authorList>
            <person name="Vandepol N."/>
            <person name="Liber J."/>
            <person name="Desiro A."/>
            <person name="Na H."/>
            <person name="Kennedy M."/>
            <person name="Barry K."/>
            <person name="Grigoriev I.V."/>
            <person name="Miller A.N."/>
            <person name="O'Donnell K."/>
            <person name="Stajich J.E."/>
            <person name="Bonito G."/>
        </authorList>
    </citation>
    <scope>NUCLEOTIDE SEQUENCE</scope>
    <source>
        <strain evidence="4">NRRL 2769</strain>
    </source>
</reference>
<dbReference type="InterPro" id="IPR013538">
    <property type="entry name" value="ASHA1/2-like_C"/>
</dbReference>
<dbReference type="SUPFAM" id="SSF103111">
    <property type="entry name" value="Activator of Hsp90 ATPase, Aha1"/>
    <property type="match status" value="1"/>
</dbReference>
<dbReference type="SMART" id="SM01000">
    <property type="entry name" value="Aha1_N"/>
    <property type="match status" value="1"/>
</dbReference>
<evidence type="ECO:0000256" key="1">
    <source>
        <dbReference type="ARBA" id="ARBA00006817"/>
    </source>
</evidence>
<feature type="region of interest" description="Disordered" evidence="2">
    <location>
        <begin position="322"/>
        <end position="359"/>
    </location>
</feature>